<protein>
    <submittedName>
        <fullName evidence="2">Uncharacterized protein</fullName>
    </submittedName>
</protein>
<feature type="chain" id="PRO_5029886535" evidence="1">
    <location>
        <begin position="33"/>
        <end position="166"/>
    </location>
</feature>
<sequence>MLRSGGKCLRGFGLLLAAIAAVPAMPVNLAHAQTTIGDATAMGLTGSCDKLTLGKQKLADSCSGKLLNMSYPDGRVGFYFILDDGRIVTFSGMDARNPTPDTDVVKVDKVIMGVKGKPKDPEVVAATGTCTYDNPYKGESTVSCDGTMSNGQRFSARFTSDGKPPT</sequence>
<accession>A0A7K3VHU0</accession>
<evidence type="ECO:0000256" key="1">
    <source>
        <dbReference type="SAM" id="SignalP"/>
    </source>
</evidence>
<evidence type="ECO:0000313" key="3">
    <source>
        <dbReference type="Proteomes" id="UP000471705"/>
    </source>
</evidence>
<comment type="caution">
    <text evidence="2">The sequence shown here is derived from an EMBL/GenBank/DDBJ whole genome shotgun (WGS) entry which is preliminary data.</text>
</comment>
<keyword evidence="1" id="KW-0732">Signal</keyword>
<organism evidence="2 3">
    <name type="scientific">Rhizobium leguminosarum</name>
    <dbReference type="NCBI Taxonomy" id="384"/>
    <lineage>
        <taxon>Bacteria</taxon>
        <taxon>Pseudomonadati</taxon>
        <taxon>Pseudomonadota</taxon>
        <taxon>Alphaproteobacteria</taxon>
        <taxon>Hyphomicrobiales</taxon>
        <taxon>Rhizobiaceae</taxon>
        <taxon>Rhizobium/Agrobacterium group</taxon>
        <taxon>Rhizobium</taxon>
    </lineage>
</organism>
<reference evidence="2 3" key="1">
    <citation type="submission" date="2019-12" db="EMBL/GenBank/DDBJ databases">
        <title>Rhizobium genotypes associated with high levels of biological nitrogen fixation by grain legumes in a temperate-maritime cropping system.</title>
        <authorList>
            <person name="Maluk M."/>
            <person name="Francesc Ferrando Molina F."/>
            <person name="Lopez Del Egido L."/>
            <person name="Lafos M."/>
            <person name="Langarica-Fuentes A."/>
            <person name="Gebre Yohannes G."/>
            <person name="Young M.W."/>
            <person name="Martin P."/>
            <person name="Gantlett R."/>
            <person name="Kenicer G."/>
            <person name="Hawes C."/>
            <person name="Begg G.S."/>
            <person name="Quilliam R.S."/>
            <person name="Squire G.R."/>
            <person name="Poole P.S."/>
            <person name="Young P.W."/>
            <person name="Iannetta P.M."/>
            <person name="James E.K."/>
        </authorList>
    </citation>
    <scope>NUCLEOTIDE SEQUENCE [LARGE SCALE GENOMIC DNA]</scope>
    <source>
        <strain evidence="2 3">JHI54</strain>
    </source>
</reference>
<name>A0A7K3VHU0_RHILE</name>
<dbReference type="AlphaFoldDB" id="A0A7K3VHU0"/>
<gene>
    <name evidence="2" type="ORF">GR257_14925</name>
</gene>
<dbReference type="Proteomes" id="UP000471705">
    <property type="component" value="Unassembled WGS sequence"/>
</dbReference>
<proteinExistence type="predicted"/>
<feature type="signal peptide" evidence="1">
    <location>
        <begin position="1"/>
        <end position="32"/>
    </location>
</feature>
<dbReference type="EMBL" id="WUFV01000007">
    <property type="protein sequence ID" value="NEK16138.1"/>
    <property type="molecule type" value="Genomic_DNA"/>
</dbReference>
<evidence type="ECO:0000313" key="2">
    <source>
        <dbReference type="EMBL" id="NEK16138.1"/>
    </source>
</evidence>